<dbReference type="PATRIC" id="fig|104336.4.peg.2038"/>
<protein>
    <recommendedName>
        <fullName evidence="3">Zinc-binding alcohol dehydrogenase</fullName>
    </recommendedName>
</protein>
<evidence type="ECO:0000313" key="1">
    <source>
        <dbReference type="EMBL" id="KJL20156.1"/>
    </source>
</evidence>
<accession>A0A0F0KLK2</accession>
<gene>
    <name evidence="1" type="ORF">RN50_02000</name>
</gene>
<organism evidence="1 2">
    <name type="scientific">Microbacterium foliorum</name>
    <dbReference type="NCBI Taxonomy" id="104336"/>
    <lineage>
        <taxon>Bacteria</taxon>
        <taxon>Bacillati</taxon>
        <taxon>Actinomycetota</taxon>
        <taxon>Actinomycetes</taxon>
        <taxon>Micrococcales</taxon>
        <taxon>Microbacteriaceae</taxon>
        <taxon>Microbacterium</taxon>
    </lineage>
</organism>
<evidence type="ECO:0008006" key="3">
    <source>
        <dbReference type="Google" id="ProtNLM"/>
    </source>
</evidence>
<sequence>MRIRSRAAASFRGGRQADARAILDRDCRDGASVSYDGAMADKPQWLIREDASVPVLVALALRQSLGIRVPDDLPSLRDLPVRAPDAVEVTPALEKQWREYWDMTIEPRAHPSEVPLELIGGFDTLVALPASGAEELAAAIAPQAASALHFARGAHDRYVASIRSSMGNRSTGGSIGGEAYRAYASAIAEFERDVGRRAHSFELNVQVLPFSQRGIWWVGALTVAVTDGLRRDVVSFDAAIRPIIAELA</sequence>
<name>A0A0F0KLK2_9MICO</name>
<dbReference type="AlphaFoldDB" id="A0A0F0KLK2"/>
<reference evidence="1 2" key="1">
    <citation type="submission" date="2015-02" db="EMBL/GenBank/DDBJ databases">
        <title>Draft genome sequences of ten Microbacterium spp. with emphasis on heavy metal contaminated environments.</title>
        <authorList>
            <person name="Corretto E."/>
        </authorList>
    </citation>
    <scope>NUCLEOTIDE SEQUENCE [LARGE SCALE GENOMIC DNA]</scope>
    <source>
        <strain evidence="1 2">DSM 12966</strain>
    </source>
</reference>
<proteinExistence type="predicted"/>
<evidence type="ECO:0000313" key="2">
    <source>
        <dbReference type="Proteomes" id="UP000033572"/>
    </source>
</evidence>
<dbReference type="Proteomes" id="UP000033572">
    <property type="component" value="Unassembled WGS sequence"/>
</dbReference>
<comment type="caution">
    <text evidence="1">The sequence shown here is derived from an EMBL/GenBank/DDBJ whole genome shotgun (WGS) entry which is preliminary data.</text>
</comment>
<keyword evidence="2" id="KW-1185">Reference proteome</keyword>
<dbReference type="EMBL" id="JYIU01000043">
    <property type="protein sequence ID" value="KJL20156.1"/>
    <property type="molecule type" value="Genomic_DNA"/>
</dbReference>